<evidence type="ECO:0000256" key="4">
    <source>
        <dbReference type="RuleBase" id="RU003690"/>
    </source>
</evidence>
<dbReference type="EMBL" id="PJQY01001084">
    <property type="protein sequence ID" value="PQQ05440.1"/>
    <property type="molecule type" value="Genomic_DNA"/>
</dbReference>
<evidence type="ECO:0008006" key="7">
    <source>
        <dbReference type="Google" id="ProtNLM"/>
    </source>
</evidence>
<name>A0A314YHC4_PRUYE</name>
<evidence type="ECO:0000313" key="6">
    <source>
        <dbReference type="Proteomes" id="UP000250321"/>
    </source>
</evidence>
<keyword evidence="3" id="KW-0326">Glycosidase</keyword>
<dbReference type="PRINTS" id="PR00131">
    <property type="entry name" value="GLHYDRLASE1"/>
</dbReference>
<keyword evidence="2" id="KW-0378">Hydrolase</keyword>
<dbReference type="InterPro" id="IPR017853">
    <property type="entry name" value="GH"/>
</dbReference>
<dbReference type="SUPFAM" id="SSF51445">
    <property type="entry name" value="(Trans)glycosidases"/>
    <property type="match status" value="1"/>
</dbReference>
<evidence type="ECO:0000256" key="2">
    <source>
        <dbReference type="ARBA" id="ARBA00022801"/>
    </source>
</evidence>
<reference evidence="5 6" key="1">
    <citation type="submission" date="2018-02" db="EMBL/GenBank/DDBJ databases">
        <title>Draft genome of wild Prunus yedoensis var. nudiflora.</title>
        <authorList>
            <person name="Baek S."/>
            <person name="Kim J.-H."/>
            <person name="Choi K."/>
            <person name="Kim G.-B."/>
            <person name="Cho A."/>
            <person name="Jang H."/>
            <person name="Shin C.-H."/>
            <person name="Yu H.-J."/>
            <person name="Mun J.-H."/>
        </authorList>
    </citation>
    <scope>NUCLEOTIDE SEQUENCE [LARGE SCALE GENOMIC DNA]</scope>
    <source>
        <strain evidence="6">cv. Jeju island</strain>
        <tissue evidence="5">Leaf</tissue>
    </source>
</reference>
<keyword evidence="6" id="KW-1185">Reference proteome</keyword>
<dbReference type="PANTHER" id="PTHR10353:SF137">
    <property type="entry name" value="MYROSINASE 3-RELATED"/>
    <property type="match status" value="1"/>
</dbReference>
<accession>A0A314YHC4</accession>
<dbReference type="GO" id="GO:0005975">
    <property type="term" value="P:carbohydrate metabolic process"/>
    <property type="evidence" value="ECO:0007669"/>
    <property type="project" value="InterPro"/>
</dbReference>
<sequence>MLVLIFMRLQIGYMFIQEELKIFYSTQKRKYNDPLIYITENGIDEFSHPKLSREEALNDSQRIDYYYNHLYYVQRAIKHGVHVKGFFAWSLLDNFEWYSGYTLRFGMNFVDYKMG</sequence>
<dbReference type="STRING" id="2094558.A0A314YHC4"/>
<evidence type="ECO:0000256" key="3">
    <source>
        <dbReference type="ARBA" id="ARBA00023295"/>
    </source>
</evidence>
<dbReference type="Proteomes" id="UP000250321">
    <property type="component" value="Unassembled WGS sequence"/>
</dbReference>
<evidence type="ECO:0000256" key="1">
    <source>
        <dbReference type="ARBA" id="ARBA00010838"/>
    </source>
</evidence>
<dbReference type="AlphaFoldDB" id="A0A314YHC4"/>
<dbReference type="Pfam" id="PF00232">
    <property type="entry name" value="Glyco_hydro_1"/>
    <property type="match status" value="1"/>
</dbReference>
<evidence type="ECO:0000313" key="5">
    <source>
        <dbReference type="EMBL" id="PQQ05440.1"/>
    </source>
</evidence>
<comment type="caution">
    <text evidence="5">The sequence shown here is derived from an EMBL/GenBank/DDBJ whole genome shotgun (WGS) entry which is preliminary data.</text>
</comment>
<dbReference type="PANTHER" id="PTHR10353">
    <property type="entry name" value="GLYCOSYL HYDROLASE"/>
    <property type="match status" value="1"/>
</dbReference>
<proteinExistence type="inferred from homology"/>
<dbReference type="InterPro" id="IPR001360">
    <property type="entry name" value="Glyco_hydro_1"/>
</dbReference>
<gene>
    <name evidence="5" type="ORF">Pyn_17918</name>
</gene>
<comment type="similarity">
    <text evidence="1 4">Belongs to the glycosyl hydrolase 1 family.</text>
</comment>
<protein>
    <recommendedName>
        <fullName evidence="7">Beta-glucosidase 12-like</fullName>
    </recommendedName>
</protein>
<organism evidence="5 6">
    <name type="scientific">Prunus yedoensis var. nudiflora</name>
    <dbReference type="NCBI Taxonomy" id="2094558"/>
    <lineage>
        <taxon>Eukaryota</taxon>
        <taxon>Viridiplantae</taxon>
        <taxon>Streptophyta</taxon>
        <taxon>Embryophyta</taxon>
        <taxon>Tracheophyta</taxon>
        <taxon>Spermatophyta</taxon>
        <taxon>Magnoliopsida</taxon>
        <taxon>eudicotyledons</taxon>
        <taxon>Gunneridae</taxon>
        <taxon>Pentapetalae</taxon>
        <taxon>rosids</taxon>
        <taxon>fabids</taxon>
        <taxon>Rosales</taxon>
        <taxon>Rosaceae</taxon>
        <taxon>Amygdaloideae</taxon>
        <taxon>Amygdaleae</taxon>
        <taxon>Prunus</taxon>
    </lineage>
</organism>
<dbReference type="GO" id="GO:0008422">
    <property type="term" value="F:beta-glucosidase activity"/>
    <property type="evidence" value="ECO:0007669"/>
    <property type="project" value="TreeGrafter"/>
</dbReference>
<dbReference type="OrthoDB" id="65569at2759"/>
<dbReference type="Gene3D" id="3.20.20.80">
    <property type="entry name" value="Glycosidases"/>
    <property type="match status" value="1"/>
</dbReference>